<reference evidence="13 14" key="1">
    <citation type="submission" date="2016-11" db="EMBL/GenBank/DDBJ databases">
        <title>Study of marine rhodopsin-containing bacteria.</title>
        <authorList>
            <person name="Yoshizawa S."/>
            <person name="Kumagai Y."/>
            <person name="Kogure K."/>
        </authorList>
    </citation>
    <scope>NUCLEOTIDE SEQUENCE [LARGE SCALE GENOMIC DNA]</scope>
    <source>
        <strain evidence="13 14">SAORIC-28</strain>
    </source>
</reference>
<dbReference type="FunFam" id="3.30.930.10:FF:000011">
    <property type="entry name" value="Alanine--tRNA ligase, cytoplasmic"/>
    <property type="match status" value="1"/>
</dbReference>
<dbReference type="Pfam" id="PF02272">
    <property type="entry name" value="DHHA1"/>
    <property type="match status" value="1"/>
</dbReference>
<dbReference type="InterPro" id="IPR018165">
    <property type="entry name" value="Ala-tRNA-synth_IIc_core"/>
</dbReference>
<evidence type="ECO:0000256" key="5">
    <source>
        <dbReference type="ARBA" id="ARBA00022741"/>
    </source>
</evidence>
<comment type="similarity">
    <text evidence="1 11">Belongs to the class-II aminoacyl-tRNA synthetase family.</text>
</comment>
<dbReference type="InterPro" id="IPR002318">
    <property type="entry name" value="Ala-tRNA-lgiase_IIc"/>
</dbReference>
<dbReference type="NCBIfam" id="TIGR00344">
    <property type="entry name" value="alaS"/>
    <property type="match status" value="1"/>
</dbReference>
<dbReference type="SUPFAM" id="SSF55681">
    <property type="entry name" value="Class II aaRS and biotin synthetases"/>
    <property type="match status" value="1"/>
</dbReference>
<evidence type="ECO:0000256" key="6">
    <source>
        <dbReference type="ARBA" id="ARBA00022833"/>
    </source>
</evidence>
<dbReference type="GO" id="GO:0004813">
    <property type="term" value="F:alanine-tRNA ligase activity"/>
    <property type="evidence" value="ECO:0007669"/>
    <property type="project" value="UniProtKB-UniRule"/>
</dbReference>
<dbReference type="GO" id="GO:0005737">
    <property type="term" value="C:cytoplasm"/>
    <property type="evidence" value="ECO:0007669"/>
    <property type="project" value="UniProtKB-SubCell"/>
</dbReference>
<dbReference type="GO" id="GO:0006419">
    <property type="term" value="P:alanyl-tRNA aminoacylation"/>
    <property type="evidence" value="ECO:0007669"/>
    <property type="project" value="UniProtKB-UniRule"/>
</dbReference>
<comment type="function">
    <text evidence="11">Catalyzes the attachment of alanine to tRNA(Ala) in a two-step reaction: alanine is first activated by ATP to form Ala-AMP and then transferred to the acceptor end of tRNA(Ala). Also edits incorrectly charged Ser-tRNA(Ala) and Gly-tRNA(Ala) via its editing domain.</text>
</comment>
<organism evidence="13 14">
    <name type="scientific">Rubrivirga marina</name>
    <dbReference type="NCBI Taxonomy" id="1196024"/>
    <lineage>
        <taxon>Bacteria</taxon>
        <taxon>Pseudomonadati</taxon>
        <taxon>Rhodothermota</taxon>
        <taxon>Rhodothermia</taxon>
        <taxon>Rhodothermales</taxon>
        <taxon>Rubricoccaceae</taxon>
        <taxon>Rubrivirga</taxon>
    </lineage>
</organism>
<evidence type="ECO:0000256" key="1">
    <source>
        <dbReference type="ARBA" id="ARBA00008226"/>
    </source>
</evidence>
<dbReference type="InterPro" id="IPR023033">
    <property type="entry name" value="Ala_tRNA_ligase_euk/bac"/>
</dbReference>
<keyword evidence="2 11" id="KW-0820">tRNA-binding</keyword>
<keyword evidence="4 11" id="KW-0479">Metal-binding</keyword>
<evidence type="ECO:0000256" key="10">
    <source>
        <dbReference type="ARBA" id="ARBA00023146"/>
    </source>
</evidence>
<evidence type="ECO:0000256" key="8">
    <source>
        <dbReference type="ARBA" id="ARBA00022884"/>
    </source>
</evidence>
<keyword evidence="5 11" id="KW-0547">Nucleotide-binding</keyword>
<keyword evidence="10 11" id="KW-0030">Aminoacyl-tRNA synthetase</keyword>
<dbReference type="SMART" id="SM00863">
    <property type="entry name" value="tRNA_SAD"/>
    <property type="match status" value="1"/>
</dbReference>
<comment type="cofactor">
    <cofactor evidence="11">
        <name>Zn(2+)</name>
        <dbReference type="ChEBI" id="CHEBI:29105"/>
    </cofactor>
    <text evidence="11">Binds 1 zinc ion per subunit.</text>
</comment>
<comment type="subcellular location">
    <subcellularLocation>
        <location evidence="11">Cytoplasm</location>
    </subcellularLocation>
</comment>
<dbReference type="GO" id="GO:0000049">
    <property type="term" value="F:tRNA binding"/>
    <property type="evidence" value="ECO:0007669"/>
    <property type="project" value="UniProtKB-KW"/>
</dbReference>
<accession>A0A271IZU3</accession>
<dbReference type="Gene3D" id="2.40.30.130">
    <property type="match status" value="1"/>
</dbReference>
<dbReference type="SUPFAM" id="SSF101353">
    <property type="entry name" value="Putative anticodon-binding domain of alanyl-tRNA synthetase (AlaRS)"/>
    <property type="match status" value="1"/>
</dbReference>
<keyword evidence="9 11" id="KW-0648">Protein biosynthesis</keyword>
<dbReference type="PRINTS" id="PR00980">
    <property type="entry name" value="TRNASYNTHALA"/>
</dbReference>
<keyword evidence="3 11" id="KW-0436">Ligase</keyword>
<dbReference type="HAMAP" id="MF_00036_B">
    <property type="entry name" value="Ala_tRNA_synth_B"/>
    <property type="match status" value="1"/>
</dbReference>
<dbReference type="AlphaFoldDB" id="A0A271IZU3"/>
<dbReference type="SUPFAM" id="SSF50447">
    <property type="entry name" value="Translation proteins"/>
    <property type="match status" value="1"/>
</dbReference>
<dbReference type="Gene3D" id="3.30.980.10">
    <property type="entry name" value="Threonyl-trna Synthetase, Chain A, domain 2"/>
    <property type="match status" value="1"/>
</dbReference>
<evidence type="ECO:0000256" key="7">
    <source>
        <dbReference type="ARBA" id="ARBA00022840"/>
    </source>
</evidence>
<dbReference type="InterPro" id="IPR009000">
    <property type="entry name" value="Transl_B-barrel_sf"/>
</dbReference>
<feature type="domain" description="Alanyl-transfer RNA synthetases family profile" evidence="12">
    <location>
        <begin position="11"/>
        <end position="806"/>
    </location>
</feature>
<dbReference type="RefSeq" id="WP_179299559.1">
    <property type="nucleotide sequence ID" value="NZ_MQWD01000001.1"/>
</dbReference>
<comment type="caution">
    <text evidence="13">The sequence shown here is derived from an EMBL/GenBank/DDBJ whole genome shotgun (WGS) entry which is preliminary data.</text>
</comment>
<dbReference type="InterPro" id="IPR018162">
    <property type="entry name" value="Ala-tRNA-ligase_IIc_anticod-bd"/>
</dbReference>
<dbReference type="PANTHER" id="PTHR11777">
    <property type="entry name" value="ALANYL-TRNA SYNTHETASE"/>
    <property type="match status" value="1"/>
</dbReference>
<dbReference type="Pfam" id="PF07973">
    <property type="entry name" value="tRNA_SAD"/>
    <property type="match status" value="1"/>
</dbReference>
<evidence type="ECO:0000256" key="11">
    <source>
        <dbReference type="HAMAP-Rule" id="MF_00036"/>
    </source>
</evidence>
<dbReference type="FunFam" id="3.30.980.10:FF:000004">
    <property type="entry name" value="Alanine--tRNA ligase, cytoplasmic"/>
    <property type="match status" value="1"/>
</dbReference>
<evidence type="ECO:0000256" key="3">
    <source>
        <dbReference type="ARBA" id="ARBA00022598"/>
    </source>
</evidence>
<keyword evidence="14" id="KW-1185">Reference proteome</keyword>
<dbReference type="GO" id="GO:0008270">
    <property type="term" value="F:zinc ion binding"/>
    <property type="evidence" value="ECO:0007669"/>
    <property type="project" value="UniProtKB-UniRule"/>
</dbReference>
<dbReference type="Proteomes" id="UP000216339">
    <property type="component" value="Unassembled WGS sequence"/>
</dbReference>
<name>A0A271IZU3_9BACT</name>
<dbReference type="Gene3D" id="3.30.54.20">
    <property type="match status" value="1"/>
</dbReference>
<dbReference type="InterPro" id="IPR018163">
    <property type="entry name" value="Thr/Ala-tRNA-synth_IIc_edit"/>
</dbReference>
<keyword evidence="6 11" id="KW-0862">Zinc</keyword>
<keyword evidence="8 11" id="KW-0694">RNA-binding</keyword>
<comment type="domain">
    <text evidence="11">Consists of three domains; the N-terminal catalytic domain, the editing domain and the C-terminal C-Ala domain. The editing domain removes incorrectly charged amino acids, while the C-Ala domain, along with tRNA(Ala), serves as a bridge to cooperatively bring together the editing and aminoacylation centers thus stimulating deacylation of misacylated tRNAs.</text>
</comment>
<evidence type="ECO:0000256" key="9">
    <source>
        <dbReference type="ARBA" id="ARBA00022917"/>
    </source>
</evidence>
<dbReference type="InterPro" id="IPR018164">
    <property type="entry name" value="Ala-tRNA-synth_IIc_N"/>
</dbReference>
<proteinExistence type="inferred from homology"/>
<dbReference type="PROSITE" id="PS50860">
    <property type="entry name" value="AA_TRNA_LIGASE_II_ALA"/>
    <property type="match status" value="1"/>
</dbReference>
<dbReference type="Gene3D" id="3.30.930.10">
    <property type="entry name" value="Bira Bifunctional Protein, Domain 2"/>
    <property type="match status" value="1"/>
</dbReference>
<dbReference type="PANTHER" id="PTHR11777:SF9">
    <property type="entry name" value="ALANINE--TRNA LIGASE, CYTOPLASMIC"/>
    <property type="match status" value="1"/>
</dbReference>
<dbReference type="GO" id="GO:0005524">
    <property type="term" value="F:ATP binding"/>
    <property type="evidence" value="ECO:0007669"/>
    <property type="project" value="UniProtKB-UniRule"/>
</dbReference>
<dbReference type="EMBL" id="MQWD01000001">
    <property type="protein sequence ID" value="PAP76761.1"/>
    <property type="molecule type" value="Genomic_DNA"/>
</dbReference>
<dbReference type="InterPro" id="IPR050058">
    <property type="entry name" value="Ala-tRNA_ligase"/>
</dbReference>
<evidence type="ECO:0000256" key="4">
    <source>
        <dbReference type="ARBA" id="ARBA00022723"/>
    </source>
</evidence>
<dbReference type="GO" id="GO:0002161">
    <property type="term" value="F:aminoacyl-tRNA deacylase activity"/>
    <property type="evidence" value="ECO:0007669"/>
    <property type="project" value="TreeGrafter"/>
</dbReference>
<dbReference type="SUPFAM" id="SSF55186">
    <property type="entry name" value="ThrRS/AlaRS common domain"/>
    <property type="match status" value="1"/>
</dbReference>
<gene>
    <name evidence="11" type="primary">alaS</name>
    <name evidence="13" type="ORF">BSZ37_10105</name>
</gene>
<dbReference type="CDD" id="cd00673">
    <property type="entry name" value="AlaRS_core"/>
    <property type="match status" value="1"/>
</dbReference>
<dbReference type="Gene3D" id="3.10.310.40">
    <property type="match status" value="1"/>
</dbReference>
<dbReference type="EC" id="6.1.1.7" evidence="11"/>
<evidence type="ECO:0000313" key="13">
    <source>
        <dbReference type="EMBL" id="PAP76761.1"/>
    </source>
</evidence>
<dbReference type="FunFam" id="3.30.54.20:FF:000001">
    <property type="entry name" value="Alanine--tRNA ligase"/>
    <property type="match status" value="1"/>
</dbReference>
<protein>
    <recommendedName>
        <fullName evidence="11">Alanine--tRNA ligase</fullName>
        <ecNumber evidence="11">6.1.1.7</ecNumber>
    </recommendedName>
    <alternativeName>
        <fullName evidence="11">Alanyl-tRNA synthetase</fullName>
        <shortName evidence="11">AlaRS</shortName>
    </alternativeName>
</protein>
<dbReference type="InterPro" id="IPR003156">
    <property type="entry name" value="DHHA1_dom"/>
</dbReference>
<dbReference type="InterPro" id="IPR045864">
    <property type="entry name" value="aa-tRNA-synth_II/BPL/LPL"/>
</dbReference>
<dbReference type="FunFam" id="3.10.310.40:FF:000001">
    <property type="entry name" value="Alanine--tRNA ligase"/>
    <property type="match status" value="1"/>
</dbReference>
<feature type="binding site" evidence="11">
    <location>
        <position position="767"/>
    </location>
    <ligand>
        <name>Zn(2+)</name>
        <dbReference type="ChEBI" id="CHEBI:29105"/>
    </ligand>
</feature>
<dbReference type="InterPro" id="IPR012947">
    <property type="entry name" value="tRNA_SAD"/>
</dbReference>
<keyword evidence="7 11" id="KW-0067">ATP-binding</keyword>
<feature type="binding site" evidence="11">
    <location>
        <position position="659"/>
    </location>
    <ligand>
        <name>Zn(2+)</name>
        <dbReference type="ChEBI" id="CHEBI:29105"/>
    </ligand>
</feature>
<evidence type="ECO:0000313" key="14">
    <source>
        <dbReference type="Proteomes" id="UP000216339"/>
    </source>
</evidence>
<dbReference type="Pfam" id="PF01411">
    <property type="entry name" value="tRNA-synt_2c"/>
    <property type="match status" value="2"/>
</dbReference>
<feature type="binding site" evidence="11">
    <location>
        <position position="663"/>
    </location>
    <ligand>
        <name>Zn(2+)</name>
        <dbReference type="ChEBI" id="CHEBI:29105"/>
    </ligand>
</feature>
<evidence type="ECO:0000256" key="2">
    <source>
        <dbReference type="ARBA" id="ARBA00022555"/>
    </source>
</evidence>
<sequence length="978" mass="105966">MSSVPMPHRPQTANETRQAFLDFFREKGHEIVPSAPIVPQNDPTLLFINAGMNPFKDVFLGTGSRPYDRAADTQKCLRVSGKHNDLDEVGLDTYHHTFFEMLGNWSFGDYFKKEAIAWAWELLVDRWGLDPERLYVTVHEGDEVLGLGPDEEAAALWASETGIAPAHVLYQPSKDNFWMMGETGPCGPCSEIHVDLRDDHARAITPGHTLVNGDDPRVMEIWNLVFIQFDAAKAVDAEGEDEGLITLTPLDAKHIDTGMGFERMCAVLQGKRSNYDTDLFAPLLAAISERADLKPYDRYDEADEEGKRVRVAMRVVADHVRTLAVAIADGALPGNTGRGYVLRRILRRAVRYGYQALGLREPFLASLLPALADEMGEAFPELVESQSTAAKIITAEETAFFKTLVEGIEMFDRAAKVAEYYHENPENAESESMRRPAEGQGFSWDLVPDIPAVSAIEVELRRTGEALEEAEEHFIRSAVDGVFSGDIAFLLHDTYGFPIDLTAVMARERGLTVDEKRFTELMTEQRERARAAAGFAMGETEEVDLWDATADTPKEVAFVGYDRLTVEGARVLKTRTVGEGEDARHELVLDQTPFYAESGGQIGDTGTLTVGDDEIAVLDTVKGADGEIVHLVERLPEAVDLDVMAAVDADRRQRIMRHHTATHLLHAALRETLGTHVQQKGSLVAPDRLRFDFSHFERLTDEERRTVEDRVNALVLRNIPKDEARDVPLDEARARGAMALFGEKYGERVRVITFGPDVSVELCGGTHVASTGEIGLFKLTSEGSVASGVRRVEAVAGEAALAWLDAELGELEATRGAFNQLPDGLPAAVGGLQDEVKALQGELADLRRQQAAAGLDQFLADAEQVGDARVATGVIPGADMDTLRDLAETARNRMTASGGGGVAVFGAAEAGKATLAASVTDDLVAQGVQAGTLVGALAKRVGGGGGGRPTLATAGGKNPAGLADALAAAADEVRQLLG</sequence>
<feature type="binding site" evidence="11">
    <location>
        <position position="763"/>
    </location>
    <ligand>
        <name>Zn(2+)</name>
        <dbReference type="ChEBI" id="CHEBI:29105"/>
    </ligand>
</feature>
<keyword evidence="11" id="KW-0963">Cytoplasm</keyword>
<comment type="catalytic activity">
    <reaction evidence="11">
        <text>tRNA(Ala) + L-alanine + ATP = L-alanyl-tRNA(Ala) + AMP + diphosphate</text>
        <dbReference type="Rhea" id="RHEA:12540"/>
        <dbReference type="Rhea" id="RHEA-COMP:9657"/>
        <dbReference type="Rhea" id="RHEA-COMP:9923"/>
        <dbReference type="ChEBI" id="CHEBI:30616"/>
        <dbReference type="ChEBI" id="CHEBI:33019"/>
        <dbReference type="ChEBI" id="CHEBI:57972"/>
        <dbReference type="ChEBI" id="CHEBI:78442"/>
        <dbReference type="ChEBI" id="CHEBI:78497"/>
        <dbReference type="ChEBI" id="CHEBI:456215"/>
        <dbReference type="EC" id="6.1.1.7"/>
    </reaction>
</comment>
<evidence type="ECO:0000259" key="12">
    <source>
        <dbReference type="PROSITE" id="PS50860"/>
    </source>
</evidence>